<dbReference type="InterPro" id="IPR018146">
    <property type="entry name" value="Glyoxalase_1_CS"/>
</dbReference>
<dbReference type="Gene3D" id="3.10.180.10">
    <property type="entry name" value="2,3-Dihydroxybiphenyl 1,2-Dioxygenase, domain 1"/>
    <property type="match status" value="1"/>
</dbReference>
<dbReference type="CDD" id="cd06587">
    <property type="entry name" value="VOC"/>
    <property type="match status" value="1"/>
</dbReference>
<dbReference type="InterPro" id="IPR004360">
    <property type="entry name" value="Glyas_Fos-R_dOase_dom"/>
</dbReference>
<keyword evidence="1" id="KW-0479">Metal-binding</keyword>
<dbReference type="GO" id="GO:0046872">
    <property type="term" value="F:metal ion binding"/>
    <property type="evidence" value="ECO:0007669"/>
    <property type="project" value="UniProtKB-KW"/>
</dbReference>
<dbReference type="InterPro" id="IPR029068">
    <property type="entry name" value="Glyas_Bleomycin-R_OHBP_Dase"/>
</dbReference>
<dbReference type="PANTHER" id="PTHR21366:SF14">
    <property type="entry name" value="GLYOXALASE DOMAIN-CONTAINING PROTEIN 5"/>
    <property type="match status" value="1"/>
</dbReference>
<gene>
    <name evidence="3" type="ORF">METZ01_LOCUS7822</name>
</gene>
<protein>
    <recommendedName>
        <fullName evidence="2">VOC domain-containing protein</fullName>
    </recommendedName>
</protein>
<proteinExistence type="predicted"/>
<accession>A0A381NMA7</accession>
<dbReference type="EMBL" id="UINC01000420">
    <property type="protein sequence ID" value="SUZ54968.1"/>
    <property type="molecule type" value="Genomic_DNA"/>
</dbReference>
<evidence type="ECO:0000256" key="1">
    <source>
        <dbReference type="ARBA" id="ARBA00022723"/>
    </source>
</evidence>
<name>A0A381NMA7_9ZZZZ</name>
<evidence type="ECO:0000313" key="3">
    <source>
        <dbReference type="EMBL" id="SUZ54968.1"/>
    </source>
</evidence>
<dbReference type="PANTHER" id="PTHR21366">
    <property type="entry name" value="GLYOXALASE FAMILY PROTEIN"/>
    <property type="match status" value="1"/>
</dbReference>
<dbReference type="PROSITE" id="PS00934">
    <property type="entry name" value="GLYOXALASE_I_1"/>
    <property type="match status" value="1"/>
</dbReference>
<evidence type="ECO:0000259" key="2">
    <source>
        <dbReference type="PROSITE" id="PS51819"/>
    </source>
</evidence>
<dbReference type="GO" id="GO:0004462">
    <property type="term" value="F:lactoylglutathione lyase activity"/>
    <property type="evidence" value="ECO:0007669"/>
    <property type="project" value="InterPro"/>
</dbReference>
<dbReference type="PROSITE" id="PS51819">
    <property type="entry name" value="VOC"/>
    <property type="match status" value="1"/>
</dbReference>
<reference evidence="3" key="1">
    <citation type="submission" date="2018-05" db="EMBL/GenBank/DDBJ databases">
        <authorList>
            <person name="Lanie J.A."/>
            <person name="Ng W.-L."/>
            <person name="Kazmierczak K.M."/>
            <person name="Andrzejewski T.M."/>
            <person name="Davidsen T.M."/>
            <person name="Wayne K.J."/>
            <person name="Tettelin H."/>
            <person name="Glass J.I."/>
            <person name="Rusch D."/>
            <person name="Podicherti R."/>
            <person name="Tsui H.-C.T."/>
            <person name="Winkler M.E."/>
        </authorList>
    </citation>
    <scope>NUCLEOTIDE SEQUENCE</scope>
</reference>
<organism evidence="3">
    <name type="scientific">marine metagenome</name>
    <dbReference type="NCBI Taxonomy" id="408172"/>
    <lineage>
        <taxon>unclassified sequences</taxon>
        <taxon>metagenomes</taxon>
        <taxon>ecological metagenomes</taxon>
    </lineage>
</organism>
<dbReference type="AlphaFoldDB" id="A0A381NMA7"/>
<dbReference type="InterPro" id="IPR050383">
    <property type="entry name" value="GlyoxalaseI/FosfomycinResist"/>
</dbReference>
<dbReference type="InterPro" id="IPR037523">
    <property type="entry name" value="VOC_core"/>
</dbReference>
<dbReference type="SUPFAM" id="SSF54593">
    <property type="entry name" value="Glyoxalase/Bleomycin resistance protein/Dihydroxybiphenyl dioxygenase"/>
    <property type="match status" value="1"/>
</dbReference>
<feature type="domain" description="VOC" evidence="2">
    <location>
        <begin position="9"/>
        <end position="157"/>
    </location>
</feature>
<sequence>MEQVLKTRGVSHIALCVADLEKSLEFYRDILGLTVKMHTTQEMARRPGAESTEMYERPRKARTVANIYFYDPATPQPFLVLTSHPGDEVGGEPIKLDQKGISHLSFEVEDVKAYADELIAKGVPLAGTMEDFINASGNVRTIFVYDPDGILVQFDEGPTAN</sequence>
<dbReference type="Pfam" id="PF00903">
    <property type="entry name" value="Glyoxalase"/>
    <property type="match status" value="1"/>
</dbReference>